<dbReference type="STRING" id="93625.A0A409VRI5"/>
<name>A0A409VRI5_PSICY</name>
<gene>
    <name evidence="1" type="ORF">CVT25_009005</name>
</gene>
<dbReference type="EMBL" id="NHYD01003947">
    <property type="protein sequence ID" value="PPQ68882.1"/>
    <property type="molecule type" value="Genomic_DNA"/>
</dbReference>
<accession>A0A409VRI5</accession>
<evidence type="ECO:0000313" key="1">
    <source>
        <dbReference type="EMBL" id="PPQ68882.1"/>
    </source>
</evidence>
<organism evidence="1 2">
    <name type="scientific">Psilocybe cyanescens</name>
    <dbReference type="NCBI Taxonomy" id="93625"/>
    <lineage>
        <taxon>Eukaryota</taxon>
        <taxon>Fungi</taxon>
        <taxon>Dikarya</taxon>
        <taxon>Basidiomycota</taxon>
        <taxon>Agaricomycotina</taxon>
        <taxon>Agaricomycetes</taxon>
        <taxon>Agaricomycetidae</taxon>
        <taxon>Agaricales</taxon>
        <taxon>Agaricineae</taxon>
        <taxon>Strophariaceae</taxon>
        <taxon>Psilocybe</taxon>
    </lineage>
</organism>
<reference evidence="1 2" key="1">
    <citation type="journal article" date="2018" name="Evol. Lett.">
        <title>Horizontal gene cluster transfer increased hallucinogenic mushroom diversity.</title>
        <authorList>
            <person name="Reynolds H.T."/>
            <person name="Vijayakumar V."/>
            <person name="Gluck-Thaler E."/>
            <person name="Korotkin H.B."/>
            <person name="Matheny P.B."/>
            <person name="Slot J.C."/>
        </authorList>
    </citation>
    <scope>NUCLEOTIDE SEQUENCE [LARGE SCALE GENOMIC DNA]</scope>
    <source>
        <strain evidence="1 2">2631</strain>
    </source>
</reference>
<dbReference type="Proteomes" id="UP000283269">
    <property type="component" value="Unassembled WGS sequence"/>
</dbReference>
<proteinExistence type="predicted"/>
<protein>
    <submittedName>
        <fullName evidence="1">Uncharacterized protein</fullName>
    </submittedName>
</protein>
<dbReference type="OrthoDB" id="2104739at2759"/>
<sequence length="356" mass="39770">MIPLPLKLPERVQNDAHIHAVSAYTICLGVESSLQEAVNKGENVGKDIIYIRILGYLLHFVPTDLALRVVVAEIFSAKSNQDLLDVGKMYFNHYIRAFRANKGRIPTPSNYASPPSFDTVADVIQNTSEEFPKSHSTAKKHALFRDGYRCVVTGRYDLRSVLIIKELREKLNADSSLKADETQCAHIFSAPTNQDIELDSHKRDYAATMWAVMIRFGYTQLPDELNGSNVHRLENVMTVVPGFHLAFDQLKIWLVATNTKNKYKLEATEPLILNNYPDYVTFKTPDPVKFPVPSAVYLAIHAACAKVAHLAGAGACIDKFYQDMDDSTTLDPNGASAEMLEHAIFELQATRCPITP</sequence>
<comment type="caution">
    <text evidence="1">The sequence shown here is derived from an EMBL/GenBank/DDBJ whole genome shotgun (WGS) entry which is preliminary data.</text>
</comment>
<keyword evidence="2" id="KW-1185">Reference proteome</keyword>
<evidence type="ECO:0000313" key="2">
    <source>
        <dbReference type="Proteomes" id="UP000283269"/>
    </source>
</evidence>
<dbReference type="AlphaFoldDB" id="A0A409VRI5"/>
<dbReference type="InParanoid" id="A0A409VRI5"/>